<evidence type="ECO:0000259" key="6">
    <source>
        <dbReference type="Pfam" id="PF00108"/>
    </source>
</evidence>
<dbReference type="PANTHER" id="PTHR43365">
    <property type="entry name" value="BLR7806 PROTEIN"/>
    <property type="match status" value="1"/>
</dbReference>
<comment type="similarity">
    <text evidence="1 5">Belongs to the thiolase-like superfamily. Thiolase family.</text>
</comment>
<proteinExistence type="inferred from homology"/>
<dbReference type="PROSITE" id="PS00099">
    <property type="entry name" value="THIOLASE_3"/>
    <property type="match status" value="1"/>
</dbReference>
<organism evidence="8">
    <name type="scientific">Lotharella oceanica</name>
    <dbReference type="NCBI Taxonomy" id="641309"/>
    <lineage>
        <taxon>Eukaryota</taxon>
        <taxon>Sar</taxon>
        <taxon>Rhizaria</taxon>
        <taxon>Cercozoa</taxon>
        <taxon>Chlorarachniophyceae</taxon>
        <taxon>Lotharella</taxon>
    </lineage>
</organism>
<feature type="active site" description="Acyl-thioester intermediate" evidence="4">
    <location>
        <position position="88"/>
    </location>
</feature>
<dbReference type="InterPro" id="IPR020616">
    <property type="entry name" value="Thiolase_N"/>
</dbReference>
<evidence type="ECO:0000256" key="3">
    <source>
        <dbReference type="ARBA" id="ARBA00023315"/>
    </source>
</evidence>
<dbReference type="InterPro" id="IPR020613">
    <property type="entry name" value="Thiolase_CS"/>
</dbReference>
<dbReference type="InterPro" id="IPR020610">
    <property type="entry name" value="Thiolase_AS"/>
</dbReference>
<evidence type="ECO:0000256" key="2">
    <source>
        <dbReference type="ARBA" id="ARBA00022679"/>
    </source>
</evidence>
<evidence type="ECO:0000256" key="4">
    <source>
        <dbReference type="PIRSR" id="PIRSR000429-1"/>
    </source>
</evidence>
<dbReference type="CDD" id="cd00751">
    <property type="entry name" value="thiolase"/>
    <property type="match status" value="1"/>
</dbReference>
<protein>
    <recommendedName>
        <fullName evidence="9">Acetyl-CoA C-acyltransferase</fullName>
    </recommendedName>
</protein>
<dbReference type="InterPro" id="IPR020617">
    <property type="entry name" value="Thiolase_C"/>
</dbReference>
<evidence type="ECO:0000313" key="8">
    <source>
        <dbReference type="EMBL" id="CAD9750114.1"/>
    </source>
</evidence>
<dbReference type="InterPro" id="IPR016039">
    <property type="entry name" value="Thiolase-like"/>
</dbReference>
<dbReference type="EMBL" id="HBHP01004905">
    <property type="protein sequence ID" value="CAD9750114.1"/>
    <property type="molecule type" value="Transcribed_RNA"/>
</dbReference>
<dbReference type="Pfam" id="PF02803">
    <property type="entry name" value="Thiolase_C"/>
    <property type="match status" value="1"/>
</dbReference>
<evidence type="ECO:0000256" key="5">
    <source>
        <dbReference type="RuleBase" id="RU003557"/>
    </source>
</evidence>
<dbReference type="SUPFAM" id="SSF53901">
    <property type="entry name" value="Thiolase-like"/>
    <property type="match status" value="2"/>
</dbReference>
<dbReference type="PROSITE" id="PS00737">
    <property type="entry name" value="THIOLASE_2"/>
    <property type="match status" value="1"/>
</dbReference>
<keyword evidence="2 5" id="KW-0808">Transferase</keyword>
<feature type="domain" description="Thiolase N-terminal" evidence="6">
    <location>
        <begin position="3"/>
        <end position="263"/>
    </location>
</feature>
<name>A0A7S2THF7_9EUKA</name>
<feature type="domain" description="Thiolase C-terminal" evidence="7">
    <location>
        <begin position="272"/>
        <end position="393"/>
    </location>
</feature>
<dbReference type="Gene3D" id="3.40.47.10">
    <property type="match status" value="1"/>
</dbReference>
<dbReference type="InterPro" id="IPR002155">
    <property type="entry name" value="Thiolase"/>
</dbReference>
<dbReference type="NCBIfam" id="TIGR01930">
    <property type="entry name" value="AcCoA-C-Actrans"/>
    <property type="match status" value="1"/>
</dbReference>
<dbReference type="Pfam" id="PF00108">
    <property type="entry name" value="Thiolase_N"/>
    <property type="match status" value="1"/>
</dbReference>
<feature type="active site" description="Proton acceptor" evidence="4">
    <location>
        <position position="350"/>
    </location>
</feature>
<gene>
    <name evidence="8" type="ORF">LSP00402_LOCUS3039</name>
</gene>
<accession>A0A7S2THF7</accession>
<evidence type="ECO:0008006" key="9">
    <source>
        <dbReference type="Google" id="ProtNLM"/>
    </source>
</evidence>
<dbReference type="GO" id="GO:0016747">
    <property type="term" value="F:acyltransferase activity, transferring groups other than amino-acyl groups"/>
    <property type="evidence" value="ECO:0007669"/>
    <property type="project" value="InterPro"/>
</dbReference>
<dbReference type="PANTHER" id="PTHR43365:SF1">
    <property type="entry name" value="ACETYL-COA C-ACYLTRANSFERASE"/>
    <property type="match status" value="1"/>
</dbReference>
<reference evidence="8" key="1">
    <citation type="submission" date="2021-01" db="EMBL/GenBank/DDBJ databases">
        <authorList>
            <person name="Corre E."/>
            <person name="Pelletier E."/>
            <person name="Niang G."/>
            <person name="Scheremetjew M."/>
            <person name="Finn R."/>
            <person name="Kale V."/>
            <person name="Holt S."/>
            <person name="Cochrane G."/>
            <person name="Meng A."/>
            <person name="Brown T."/>
            <person name="Cohen L."/>
        </authorList>
    </citation>
    <scope>NUCLEOTIDE SEQUENCE</scope>
    <source>
        <strain evidence="8">CCMP622</strain>
    </source>
</reference>
<feature type="active site" description="Proton acceptor" evidence="4">
    <location>
        <position position="380"/>
    </location>
</feature>
<evidence type="ECO:0000256" key="1">
    <source>
        <dbReference type="ARBA" id="ARBA00010982"/>
    </source>
</evidence>
<sequence length="402" mass="42646">MAYIVDCVRTAAGRRKGRLAKWHPADLGATVCDALVERVGFDGALVEDVIFGCVSQIGAQTANVGRNVVLSSKNLPLTTPGVTVDRQCGSGQQALHFAAQAVMSKTQDVVIAGGVEVMSTVPIGSAVVDGMKNGRGNPHLSRGIQEKYGEGTQFSQFEGAELLAKKYNLTRDEIDVFSLRSHQKAASAIKKGHFKNEIIPLQGVDRKSGKAVVHDYDEGVRFNPSLDKMKSLKPLNKQPSGVISAAAASQISDGAAALLLANEAGLRKLGARPRARIVAMALAGTDPKIMLEGPIPATLAVLKKANMRIEDIDLYEVNEAFASVPMAWLKGVKADAKKLNVNGGAIALGHPLGCTGAKLMTTLINTLERENKRYGLLAICEGGGTANATIIERLDYQPKSKL</sequence>
<evidence type="ECO:0000259" key="7">
    <source>
        <dbReference type="Pfam" id="PF02803"/>
    </source>
</evidence>
<keyword evidence="3 5" id="KW-0012">Acyltransferase</keyword>
<dbReference type="PIRSF" id="PIRSF000429">
    <property type="entry name" value="Ac-CoA_Ac_transf"/>
    <property type="match status" value="1"/>
</dbReference>
<dbReference type="AlphaFoldDB" id="A0A7S2THF7"/>